<evidence type="ECO:0000256" key="2">
    <source>
        <dbReference type="SAM" id="MobiDB-lite"/>
    </source>
</evidence>
<sequence>MQGLLNSDRSRGGRGERRGERESKGTERRSVSGGVPAMNNLPVRSAYSIATQLKSIRSLWINDMKIQRRCTRTGFVGMFDRMMGKKMVGKDRDGNTYWEIWNPHGKFNPRREIRYAKPLEDVEFHEVIPEWRLWLRHIKKFPPTDEEIERGERERAETLRKAREIEAEDARLESLWELRNPDYQPSSSRKSGLDRLLEHHRSRHQPNAASGPGKGVRYVEEYDPFS</sequence>
<reference evidence="3" key="1">
    <citation type="submission" date="2021-01" db="EMBL/GenBank/DDBJ databases">
        <authorList>
            <person name="Corre E."/>
            <person name="Pelletier E."/>
            <person name="Niang G."/>
            <person name="Scheremetjew M."/>
            <person name="Finn R."/>
            <person name="Kale V."/>
            <person name="Holt S."/>
            <person name="Cochrane G."/>
            <person name="Meng A."/>
            <person name="Brown T."/>
            <person name="Cohen L."/>
        </authorList>
    </citation>
    <scope>NUCLEOTIDE SEQUENCE</scope>
    <source>
        <strain evidence="3">CCMP 2712</strain>
    </source>
</reference>
<dbReference type="InterPro" id="IPR007763">
    <property type="entry name" value="NDUFA12"/>
</dbReference>
<accession>A0A7S4P898</accession>
<protein>
    <recommendedName>
        <fullName evidence="4">NADH dehydrogenase [ubiquinone] 1 alpha subcomplex subunit 12</fullName>
    </recommendedName>
</protein>
<dbReference type="PANTHER" id="PTHR32470">
    <property type="entry name" value="ADH DEHYDROGENASE [UBIQUINONE] 1 ALPHA SUBCOMPLEX ASSEMBLY FACTOR 2"/>
    <property type="match status" value="1"/>
</dbReference>
<evidence type="ECO:0000313" key="3">
    <source>
        <dbReference type="EMBL" id="CAE2327047.1"/>
    </source>
</evidence>
<dbReference type="AlphaFoldDB" id="A0A7S4P898"/>
<dbReference type="Pfam" id="PF05071">
    <property type="entry name" value="NDUFA12"/>
    <property type="match status" value="1"/>
</dbReference>
<feature type="region of interest" description="Disordered" evidence="2">
    <location>
        <begin position="181"/>
        <end position="226"/>
    </location>
</feature>
<dbReference type="EMBL" id="HBKN01039385">
    <property type="protein sequence ID" value="CAE2327047.1"/>
    <property type="molecule type" value="Transcribed_RNA"/>
</dbReference>
<feature type="region of interest" description="Disordered" evidence="2">
    <location>
        <begin position="1"/>
        <end position="37"/>
    </location>
</feature>
<evidence type="ECO:0000256" key="1">
    <source>
        <dbReference type="ARBA" id="ARBA00007355"/>
    </source>
</evidence>
<comment type="similarity">
    <text evidence="1">Belongs to the complex I NDUFA12 subunit family.</text>
</comment>
<name>A0A7S4P898_GUITH</name>
<dbReference type="GO" id="GO:0045271">
    <property type="term" value="C:respiratory chain complex I"/>
    <property type="evidence" value="ECO:0007669"/>
    <property type="project" value="InterPro"/>
</dbReference>
<evidence type="ECO:0008006" key="4">
    <source>
        <dbReference type="Google" id="ProtNLM"/>
    </source>
</evidence>
<dbReference type="GO" id="GO:0032981">
    <property type="term" value="P:mitochondrial respiratory chain complex I assembly"/>
    <property type="evidence" value="ECO:0007669"/>
    <property type="project" value="TreeGrafter"/>
</dbReference>
<dbReference type="GO" id="GO:0005739">
    <property type="term" value="C:mitochondrion"/>
    <property type="evidence" value="ECO:0007669"/>
    <property type="project" value="TreeGrafter"/>
</dbReference>
<proteinExistence type="inferred from homology"/>
<dbReference type="InterPro" id="IPR052618">
    <property type="entry name" value="ComplexI_NDUFA12"/>
</dbReference>
<feature type="compositionally biased region" description="Basic and acidic residues" evidence="2">
    <location>
        <begin position="8"/>
        <end position="30"/>
    </location>
</feature>
<dbReference type="PANTHER" id="PTHR32470:SF2">
    <property type="entry name" value="NADH DEHYDROGENASE [UBIQUINONE] 1 ALPHA SUBCOMPLEX ASSEMBLY FACTOR 2"/>
    <property type="match status" value="1"/>
</dbReference>
<organism evidence="3">
    <name type="scientific">Guillardia theta</name>
    <name type="common">Cryptophyte</name>
    <name type="synonym">Cryptomonas phi</name>
    <dbReference type="NCBI Taxonomy" id="55529"/>
    <lineage>
        <taxon>Eukaryota</taxon>
        <taxon>Cryptophyceae</taxon>
        <taxon>Pyrenomonadales</taxon>
        <taxon>Geminigeraceae</taxon>
        <taxon>Guillardia</taxon>
    </lineage>
</organism>
<gene>
    <name evidence="3" type="ORF">GTHE00462_LOCUS30827</name>
</gene>